<protein>
    <submittedName>
        <fullName evidence="1">Uncharacterized protein</fullName>
    </submittedName>
</protein>
<dbReference type="EMBL" id="CP000928">
    <property type="protein sequence ID" value="ABZ74220.1"/>
    <property type="molecule type" value="Genomic_DNA"/>
</dbReference>
<dbReference type="Gene3D" id="3.10.450.50">
    <property type="match status" value="1"/>
</dbReference>
<evidence type="ECO:0000313" key="1">
    <source>
        <dbReference type="EMBL" id="ABZ74220.1"/>
    </source>
</evidence>
<accession>B0T945</accession>
<dbReference type="OrthoDB" id="9096430at2"/>
<reference evidence="1" key="1">
    <citation type="submission" date="2008-01" db="EMBL/GenBank/DDBJ databases">
        <title>Complete sequence of plasmid1 pCAUL01 of Caulobacter sp. K31.</title>
        <authorList>
            <consortium name="US DOE Joint Genome Institute"/>
            <person name="Copeland A."/>
            <person name="Lucas S."/>
            <person name="Lapidus A."/>
            <person name="Barry K."/>
            <person name="Glavina del Rio T."/>
            <person name="Dalin E."/>
            <person name="Tice H."/>
            <person name="Pitluck S."/>
            <person name="Bruce D."/>
            <person name="Goodwin L."/>
            <person name="Thompson L.S."/>
            <person name="Brettin T."/>
            <person name="Detter J.C."/>
            <person name="Han C."/>
            <person name="Schmutz J."/>
            <person name="Larimer F."/>
            <person name="Land M."/>
            <person name="Hauser L."/>
            <person name="Kyrpides N."/>
            <person name="Kim E."/>
            <person name="Stephens C."/>
            <person name="Richardson P."/>
        </authorList>
    </citation>
    <scope>NUCLEOTIDE SEQUENCE [LARGE SCALE GENOMIC DNA]</scope>
    <source>
        <plasmid evidence="1">K31</plasmid>
        <plasmid evidence="1">pCAUL01</plasmid>
    </source>
</reference>
<sequence length="124" mass="13075">MADGAHPEPAFLSELAADAVLTTTYLEAPLHGAELVALVVRTAGSIYLSKHLRYAGRIEGRDIIAYEAALPGGEALQSQVTLSRDEAGKVVGVNVGYSPLAATRAMSALLKSRLGQRLGQELFL</sequence>
<organism evidence="1">
    <name type="scientific">Caulobacter sp. (strain K31)</name>
    <dbReference type="NCBI Taxonomy" id="366602"/>
    <lineage>
        <taxon>Bacteria</taxon>
        <taxon>Pseudomonadati</taxon>
        <taxon>Pseudomonadota</taxon>
        <taxon>Alphaproteobacteria</taxon>
        <taxon>Caulobacterales</taxon>
        <taxon>Caulobacteraceae</taxon>
        <taxon>Caulobacter</taxon>
    </lineage>
</organism>
<dbReference type="HOGENOM" id="CLU_156580_0_0_5"/>
<dbReference type="KEGG" id="cak:Caul_5100"/>
<gene>
    <name evidence="1" type="ordered locus">Caul_5100</name>
</gene>
<proteinExistence type="predicted"/>
<keyword evidence="1" id="KW-0614">Plasmid</keyword>
<geneLocation type="plasmid" evidence="1">
    <name>pCAUL01</name>
</geneLocation>
<dbReference type="AlphaFoldDB" id="B0T945"/>
<name>B0T945_CAUSK</name>